<dbReference type="EMBL" id="LZDS01000023">
    <property type="protein sequence ID" value="OBX28707.1"/>
    <property type="molecule type" value="Genomic_DNA"/>
</dbReference>
<dbReference type="Proteomes" id="UP000185753">
    <property type="component" value="Unassembled WGS sequence"/>
</dbReference>
<reference evidence="2" key="1">
    <citation type="submission" date="2016-06" db="EMBL/GenBank/DDBJ databases">
        <authorList>
            <person name="Radolfova-Krizova L."/>
            <person name="Nemec A."/>
        </authorList>
    </citation>
    <scope>NUCLEOTIDE SEQUENCE [LARGE SCALE GENOMIC DNA]</scope>
    <source>
        <strain evidence="2">ANC 4275</strain>
    </source>
</reference>
<proteinExistence type="predicted"/>
<dbReference type="PROSITE" id="PS51257">
    <property type="entry name" value="PROKAR_LIPOPROTEIN"/>
    <property type="match status" value="1"/>
</dbReference>
<protein>
    <recommendedName>
        <fullName evidence="3">Lipoprotein</fullName>
    </recommendedName>
</protein>
<evidence type="ECO:0000313" key="2">
    <source>
        <dbReference type="Proteomes" id="UP000185753"/>
    </source>
</evidence>
<evidence type="ECO:0000313" key="1">
    <source>
        <dbReference type="EMBL" id="OBX28707.1"/>
    </source>
</evidence>
<dbReference type="AlphaFoldDB" id="A0A1A7RDD7"/>
<name>A0A1A7RDD7_9GAMM</name>
<accession>A0A1A7RDD7</accession>
<comment type="caution">
    <text evidence="1">The sequence shown here is derived from an EMBL/GenBank/DDBJ whole genome shotgun (WGS) entry which is preliminary data.</text>
</comment>
<organism evidence="1 2">
    <name type="scientific">Acinetobacter gandensis</name>
    <dbReference type="NCBI Taxonomy" id="1443941"/>
    <lineage>
        <taxon>Bacteria</taxon>
        <taxon>Pseudomonadati</taxon>
        <taxon>Pseudomonadota</taxon>
        <taxon>Gammaproteobacteria</taxon>
        <taxon>Moraxellales</taxon>
        <taxon>Moraxellaceae</taxon>
        <taxon>Acinetobacter</taxon>
    </lineage>
</organism>
<dbReference type="RefSeq" id="WP_067763647.1">
    <property type="nucleotide sequence ID" value="NZ_LZDS01000023.1"/>
</dbReference>
<evidence type="ECO:0008006" key="3">
    <source>
        <dbReference type="Google" id="ProtNLM"/>
    </source>
</evidence>
<keyword evidence="2" id="KW-1185">Reference proteome</keyword>
<sequence>MNKKILIFTSSLLLLTGCQVTGEQNNLYQKVLSYSGQSTKSEPLNGAQNRFSIIVPKSSVNETTRFKGLVSNQNYFSSLARSQYFDHIWKRYYSTLRSLSDTTTKLRICNSTFAEDRRQPSSVSNSCSEVTLKTHVKDIGSAYQINFEGINVDQHQQSFALSKIEVPNVYSSVGVLDQNLLKSTFGYYDRIEFKSKLKTEQLAQKLGHQFGSVQIYKDNGEIYLQVNFDHEYRVDQAVSPINCKTNPTKPNVAPIIRCDYAIFSAKGISDYRQNKIQTENFIKKVFLN</sequence>
<dbReference type="STRING" id="1443941.A9J31_03550"/>
<gene>
    <name evidence="1" type="ORF">A9J31_03550</name>
</gene>